<accession>A0AAD7GL23</accession>
<protein>
    <submittedName>
        <fullName evidence="2">Uncharacterized protein</fullName>
    </submittedName>
</protein>
<evidence type="ECO:0000313" key="3">
    <source>
        <dbReference type="Proteomes" id="UP001221757"/>
    </source>
</evidence>
<feature type="region of interest" description="Disordered" evidence="1">
    <location>
        <begin position="48"/>
        <end position="103"/>
    </location>
</feature>
<reference evidence="2" key="1">
    <citation type="submission" date="2023-03" db="EMBL/GenBank/DDBJ databases">
        <title>Massive genome expansion in bonnet fungi (Mycena s.s.) driven by repeated elements and novel gene families across ecological guilds.</title>
        <authorList>
            <consortium name="Lawrence Berkeley National Laboratory"/>
            <person name="Harder C.B."/>
            <person name="Miyauchi S."/>
            <person name="Viragh M."/>
            <person name="Kuo A."/>
            <person name="Thoen E."/>
            <person name="Andreopoulos B."/>
            <person name="Lu D."/>
            <person name="Skrede I."/>
            <person name="Drula E."/>
            <person name="Henrissat B."/>
            <person name="Morin E."/>
            <person name="Kohler A."/>
            <person name="Barry K."/>
            <person name="LaButti K."/>
            <person name="Morin E."/>
            <person name="Salamov A."/>
            <person name="Lipzen A."/>
            <person name="Mereny Z."/>
            <person name="Hegedus B."/>
            <person name="Baldrian P."/>
            <person name="Stursova M."/>
            <person name="Weitz H."/>
            <person name="Taylor A."/>
            <person name="Grigoriev I.V."/>
            <person name="Nagy L.G."/>
            <person name="Martin F."/>
            <person name="Kauserud H."/>
        </authorList>
    </citation>
    <scope>NUCLEOTIDE SEQUENCE</scope>
    <source>
        <strain evidence="2">CBHHK067</strain>
    </source>
</reference>
<feature type="compositionally biased region" description="Basic and acidic residues" evidence="1">
    <location>
        <begin position="1"/>
        <end position="14"/>
    </location>
</feature>
<dbReference type="AlphaFoldDB" id="A0AAD7GL23"/>
<dbReference type="EMBL" id="JARKIE010000036">
    <property type="protein sequence ID" value="KAJ7695954.1"/>
    <property type="molecule type" value="Genomic_DNA"/>
</dbReference>
<gene>
    <name evidence="2" type="ORF">B0H17DRAFT_1270013</name>
</gene>
<name>A0AAD7GL23_MYCRO</name>
<feature type="region of interest" description="Disordered" evidence="1">
    <location>
        <begin position="1"/>
        <end position="32"/>
    </location>
</feature>
<feature type="compositionally biased region" description="Polar residues" evidence="1">
    <location>
        <begin position="17"/>
        <end position="32"/>
    </location>
</feature>
<organism evidence="2 3">
    <name type="scientific">Mycena rosella</name>
    <name type="common">Pink bonnet</name>
    <name type="synonym">Agaricus rosellus</name>
    <dbReference type="NCBI Taxonomy" id="1033263"/>
    <lineage>
        <taxon>Eukaryota</taxon>
        <taxon>Fungi</taxon>
        <taxon>Dikarya</taxon>
        <taxon>Basidiomycota</taxon>
        <taxon>Agaricomycotina</taxon>
        <taxon>Agaricomycetes</taxon>
        <taxon>Agaricomycetidae</taxon>
        <taxon>Agaricales</taxon>
        <taxon>Marasmiineae</taxon>
        <taxon>Mycenaceae</taxon>
        <taxon>Mycena</taxon>
    </lineage>
</organism>
<dbReference type="Proteomes" id="UP001221757">
    <property type="component" value="Unassembled WGS sequence"/>
</dbReference>
<comment type="caution">
    <text evidence="2">The sequence shown here is derived from an EMBL/GenBank/DDBJ whole genome shotgun (WGS) entry which is preliminary data.</text>
</comment>
<evidence type="ECO:0000256" key="1">
    <source>
        <dbReference type="SAM" id="MobiDB-lite"/>
    </source>
</evidence>
<keyword evidence="3" id="KW-1185">Reference proteome</keyword>
<sequence>MRGSLEKKSADGLRKVQQVNASPTVASLTYPPFSTTSRRHILIALESSPPYVGPYKSSSLSRPPLSESRRSGSSFDTTSVGHCSRPLGDPPSRDSRPGAGAVKTSVGTRWGILHLATHDPGAGAVKTQWETAQDHWGILHLATQDRGVGAVKTSVRHCVQTSVGDRLSPWWETAQALSGKLLKTAGGSCLKTWGGSREDLSGTLLAEATMEMWGERARGECGEVS</sequence>
<evidence type="ECO:0000313" key="2">
    <source>
        <dbReference type="EMBL" id="KAJ7695954.1"/>
    </source>
</evidence>
<proteinExistence type="predicted"/>
<feature type="compositionally biased region" description="Low complexity" evidence="1">
    <location>
        <begin position="57"/>
        <end position="74"/>
    </location>
</feature>